<reference evidence="7 8" key="1">
    <citation type="journal article" date="2018" name="PLoS ONE">
        <title>The draft genome of Kipferlia bialata reveals reductive genome evolution in fornicate parasites.</title>
        <authorList>
            <person name="Tanifuji G."/>
            <person name="Takabayashi S."/>
            <person name="Kume K."/>
            <person name="Takagi M."/>
            <person name="Nakayama T."/>
            <person name="Kamikawa R."/>
            <person name="Inagaki Y."/>
            <person name="Hashimoto T."/>
        </authorList>
    </citation>
    <scope>NUCLEOTIDE SEQUENCE [LARGE SCALE GENOMIC DNA]</scope>
    <source>
        <strain evidence="7">NY0173</strain>
    </source>
</reference>
<dbReference type="GO" id="GO:0005886">
    <property type="term" value="C:plasma membrane"/>
    <property type="evidence" value="ECO:0007669"/>
    <property type="project" value="UniProtKB-SubCell"/>
</dbReference>
<accession>A0A9K3CUH3</accession>
<evidence type="ECO:0000313" key="8">
    <source>
        <dbReference type="Proteomes" id="UP000265618"/>
    </source>
</evidence>
<comment type="caution">
    <text evidence="7">The sequence shown here is derived from an EMBL/GenBank/DDBJ whole genome shotgun (WGS) entry which is preliminary data.</text>
</comment>
<evidence type="ECO:0000256" key="6">
    <source>
        <dbReference type="SAM" id="Phobius"/>
    </source>
</evidence>
<dbReference type="PANTHER" id="PTHR43823">
    <property type="entry name" value="SPORULATION PROTEIN YKVU"/>
    <property type="match status" value="1"/>
</dbReference>
<keyword evidence="8" id="KW-1185">Reference proteome</keyword>
<evidence type="ECO:0000256" key="3">
    <source>
        <dbReference type="ARBA" id="ARBA00022692"/>
    </source>
</evidence>
<dbReference type="EMBL" id="BDIP01000735">
    <property type="protein sequence ID" value="GIQ82553.1"/>
    <property type="molecule type" value="Genomic_DNA"/>
</dbReference>
<comment type="subcellular location">
    <subcellularLocation>
        <location evidence="1">Cell membrane</location>
        <topology evidence="1">Multi-pass membrane protein</topology>
    </subcellularLocation>
</comment>
<dbReference type="PANTHER" id="PTHR43823:SF3">
    <property type="entry name" value="MULTIDRUG EXPORT PROTEIN MEPA"/>
    <property type="match status" value="1"/>
</dbReference>
<keyword evidence="3 6" id="KW-0812">Transmembrane</keyword>
<dbReference type="Proteomes" id="UP000265618">
    <property type="component" value="Unassembled WGS sequence"/>
</dbReference>
<keyword evidence="5 6" id="KW-0472">Membrane</keyword>
<evidence type="ECO:0000256" key="4">
    <source>
        <dbReference type="ARBA" id="ARBA00022989"/>
    </source>
</evidence>
<evidence type="ECO:0000313" key="7">
    <source>
        <dbReference type="EMBL" id="GIQ82553.1"/>
    </source>
</evidence>
<evidence type="ECO:0008006" key="9">
    <source>
        <dbReference type="Google" id="ProtNLM"/>
    </source>
</evidence>
<feature type="transmembrane region" description="Helical" evidence="6">
    <location>
        <begin position="60"/>
        <end position="81"/>
    </location>
</feature>
<dbReference type="InterPro" id="IPR051327">
    <property type="entry name" value="MATE_MepA_subfamily"/>
</dbReference>
<sequence length="114" mass="11912">MTCVSESEHGEEPQGAVTTLSESVLETDVTVSAAIADVVEEESKLADGTLRLGTAPLGPLLFWLCFPTAISMSINAIYNLADSFFIGKYTGTVGLTAISLATPLESLFATGSDH</sequence>
<organism evidence="7 8">
    <name type="scientific">Kipferlia bialata</name>
    <dbReference type="NCBI Taxonomy" id="797122"/>
    <lineage>
        <taxon>Eukaryota</taxon>
        <taxon>Metamonada</taxon>
        <taxon>Carpediemonas-like organisms</taxon>
        <taxon>Kipferlia</taxon>
    </lineage>
</organism>
<proteinExistence type="predicted"/>
<evidence type="ECO:0000256" key="1">
    <source>
        <dbReference type="ARBA" id="ARBA00004651"/>
    </source>
</evidence>
<dbReference type="AlphaFoldDB" id="A0A9K3CUH3"/>
<evidence type="ECO:0000256" key="2">
    <source>
        <dbReference type="ARBA" id="ARBA00022475"/>
    </source>
</evidence>
<keyword evidence="4 6" id="KW-1133">Transmembrane helix</keyword>
<name>A0A9K3CUH3_9EUKA</name>
<gene>
    <name evidence="7" type="ORF">KIPB_003713</name>
</gene>
<keyword evidence="2" id="KW-1003">Cell membrane</keyword>
<evidence type="ECO:0000256" key="5">
    <source>
        <dbReference type="ARBA" id="ARBA00023136"/>
    </source>
</evidence>
<protein>
    <recommendedName>
        <fullName evidence="9">Multi antimicrobial extrusion protein</fullName>
    </recommendedName>
</protein>